<feature type="non-terminal residue" evidence="1">
    <location>
        <position position="1"/>
    </location>
</feature>
<sequence length="149" mass="17618">IYLIAIFEAFNKDFFTELFSNMPNLEINFTSWNIDYLSNQLKNDKNFQIDLSTSYSSWVDLRENFYRRHIIVHNNGIINQKYASKIGLSSKFIGDEVGNDFEYLESCCKNVCDYMEFLYNTIINKFQINISNQSLNADKILSEWNNINK</sequence>
<protein>
    <submittedName>
        <fullName evidence="1">Uncharacterized protein</fullName>
    </submittedName>
</protein>
<evidence type="ECO:0000313" key="1">
    <source>
        <dbReference type="EMBL" id="GAH61596.1"/>
    </source>
</evidence>
<organism evidence="1">
    <name type="scientific">marine sediment metagenome</name>
    <dbReference type="NCBI Taxonomy" id="412755"/>
    <lineage>
        <taxon>unclassified sequences</taxon>
        <taxon>metagenomes</taxon>
        <taxon>ecological metagenomes</taxon>
    </lineage>
</organism>
<dbReference type="EMBL" id="BARU01019006">
    <property type="protein sequence ID" value="GAH61596.1"/>
    <property type="molecule type" value="Genomic_DNA"/>
</dbReference>
<name>X1GUK9_9ZZZZ</name>
<dbReference type="AlphaFoldDB" id="X1GUK9"/>
<comment type="caution">
    <text evidence="1">The sequence shown here is derived from an EMBL/GenBank/DDBJ whole genome shotgun (WGS) entry which is preliminary data.</text>
</comment>
<proteinExistence type="predicted"/>
<reference evidence="1" key="1">
    <citation type="journal article" date="2014" name="Front. Microbiol.">
        <title>High frequency of phylogenetically diverse reductive dehalogenase-homologous genes in deep subseafloor sedimentary metagenomes.</title>
        <authorList>
            <person name="Kawai M."/>
            <person name="Futagami T."/>
            <person name="Toyoda A."/>
            <person name="Takaki Y."/>
            <person name="Nishi S."/>
            <person name="Hori S."/>
            <person name="Arai W."/>
            <person name="Tsubouchi T."/>
            <person name="Morono Y."/>
            <person name="Uchiyama I."/>
            <person name="Ito T."/>
            <person name="Fujiyama A."/>
            <person name="Inagaki F."/>
            <person name="Takami H."/>
        </authorList>
    </citation>
    <scope>NUCLEOTIDE SEQUENCE</scope>
    <source>
        <strain evidence="1">Expedition CK06-06</strain>
    </source>
</reference>
<gene>
    <name evidence="1" type="ORF">S03H2_31354</name>
</gene>
<accession>X1GUK9</accession>